<reference evidence="2 3" key="1">
    <citation type="journal article" date="2015" name="Int. J. Syst. Evol. Microbiol.">
        <title>Methanoculleus sediminis sp. nov., a methanogen from sediments near a submarine mud volcano.</title>
        <authorList>
            <person name="Chen S.C."/>
            <person name="Chen M.F."/>
            <person name="Lai M.C."/>
            <person name="Weng C.Y."/>
            <person name="Wu S.Y."/>
            <person name="Lin S."/>
            <person name="Yang T.F."/>
            <person name="Chen P.C."/>
        </authorList>
    </citation>
    <scope>NUCLEOTIDE SEQUENCE [LARGE SCALE GENOMIC DNA]</scope>
    <source>
        <strain evidence="2 3">S3Fa</strain>
    </source>
</reference>
<evidence type="ECO:0000313" key="3">
    <source>
        <dbReference type="Proteomes" id="UP000035301"/>
    </source>
</evidence>
<dbReference type="InterPro" id="IPR002798">
    <property type="entry name" value="SpoIIM-like"/>
</dbReference>
<proteinExistence type="predicted"/>
<comment type="caution">
    <text evidence="2">The sequence shown here is derived from an EMBL/GenBank/DDBJ whole genome shotgun (WGS) entry which is preliminary data.</text>
</comment>
<dbReference type="STRING" id="1550566.SZ63_04595"/>
<organism evidence="2 3">
    <name type="scientific">Methanoculleus sediminis</name>
    <dbReference type="NCBI Taxonomy" id="1550566"/>
    <lineage>
        <taxon>Archaea</taxon>
        <taxon>Methanobacteriati</taxon>
        <taxon>Methanobacteriota</taxon>
        <taxon>Stenosarchaea group</taxon>
        <taxon>Methanomicrobia</taxon>
        <taxon>Methanomicrobiales</taxon>
        <taxon>Methanomicrobiaceae</taxon>
        <taxon>Methanoculleus</taxon>
    </lineage>
</organism>
<feature type="transmembrane region" description="Helical" evidence="1">
    <location>
        <begin position="164"/>
        <end position="187"/>
    </location>
</feature>
<dbReference type="OrthoDB" id="86288at2157"/>
<keyword evidence="1" id="KW-1133">Transmembrane helix</keyword>
<gene>
    <name evidence="2" type="ORF">SZ63_04595</name>
</gene>
<keyword evidence="1" id="KW-0472">Membrane</keyword>
<accession>A0A0H1QZI4</accession>
<dbReference type="PANTHER" id="PTHR35337">
    <property type="entry name" value="SLR1478 PROTEIN"/>
    <property type="match status" value="1"/>
</dbReference>
<feature type="transmembrane region" description="Helical" evidence="1">
    <location>
        <begin position="109"/>
        <end position="136"/>
    </location>
</feature>
<evidence type="ECO:0000256" key="1">
    <source>
        <dbReference type="SAM" id="Phobius"/>
    </source>
</evidence>
<dbReference type="PATRIC" id="fig|1550566.3.peg.981"/>
<dbReference type="Pfam" id="PF01944">
    <property type="entry name" value="SpoIIM"/>
    <property type="match status" value="1"/>
</dbReference>
<protein>
    <recommendedName>
        <fullName evidence="4">Stage II sporulation protein M</fullName>
    </recommendedName>
</protein>
<dbReference type="PANTHER" id="PTHR35337:SF1">
    <property type="entry name" value="SLR1478 PROTEIN"/>
    <property type="match status" value="1"/>
</dbReference>
<name>A0A0H1QZI4_9EURY</name>
<dbReference type="Proteomes" id="UP000035301">
    <property type="component" value="Unassembled WGS sequence"/>
</dbReference>
<dbReference type="RefSeq" id="WP_048181865.1">
    <property type="nucleotide sequence ID" value="NZ_JXOJ01000002.1"/>
</dbReference>
<dbReference type="EMBL" id="JXOJ01000002">
    <property type="protein sequence ID" value="KLK88313.1"/>
    <property type="molecule type" value="Genomic_DNA"/>
</dbReference>
<evidence type="ECO:0000313" key="2">
    <source>
        <dbReference type="EMBL" id="KLK88313.1"/>
    </source>
</evidence>
<sequence>MSEPSFARATIFAAVFFAVSIGIGVVAVARDPGVGAQAATLFNEQVVSQLLSDSPPVLAGKLFLNNLATCLLLFLGGASLGVVTMLILSVNGLLIGALTELVRQQQGMLFIAAALVPHGIFEIPAFLIAGGLGLLLGRELIAEWHGTGDAAAEALSLARLFLRLVVPLLAVAAVVEAFITPAILSMVA</sequence>
<keyword evidence="3" id="KW-1185">Reference proteome</keyword>
<dbReference type="AlphaFoldDB" id="A0A0H1QZI4"/>
<keyword evidence="1" id="KW-0812">Transmembrane</keyword>
<evidence type="ECO:0008006" key="4">
    <source>
        <dbReference type="Google" id="ProtNLM"/>
    </source>
</evidence>
<feature type="transmembrane region" description="Helical" evidence="1">
    <location>
        <begin position="62"/>
        <end position="88"/>
    </location>
</feature>